<protein>
    <recommendedName>
        <fullName evidence="3">DUF4160 domain-containing protein</fullName>
    </recommendedName>
</protein>
<evidence type="ECO:0008006" key="3">
    <source>
        <dbReference type="Google" id="ProtNLM"/>
    </source>
</evidence>
<dbReference type="OrthoDB" id="122670at2"/>
<accession>A0A512HB29</accession>
<evidence type="ECO:0000313" key="2">
    <source>
        <dbReference type="Proteomes" id="UP000321567"/>
    </source>
</evidence>
<reference evidence="1 2" key="1">
    <citation type="submission" date="2019-07" db="EMBL/GenBank/DDBJ databases">
        <title>Whole genome shotgun sequence of Rhodospirillum oryzae NBRC 107573.</title>
        <authorList>
            <person name="Hosoyama A."/>
            <person name="Uohara A."/>
            <person name="Ohji S."/>
            <person name="Ichikawa N."/>
        </authorList>
    </citation>
    <scope>NUCLEOTIDE SEQUENCE [LARGE SCALE GENOMIC DNA]</scope>
    <source>
        <strain evidence="1 2">NBRC 107573</strain>
    </source>
</reference>
<dbReference type="Proteomes" id="UP000321567">
    <property type="component" value="Unassembled WGS sequence"/>
</dbReference>
<dbReference type="EMBL" id="BJZO01000091">
    <property type="protein sequence ID" value="GEO82590.1"/>
    <property type="molecule type" value="Genomic_DNA"/>
</dbReference>
<gene>
    <name evidence="1" type="ORF">ROR02_27210</name>
</gene>
<dbReference type="InterPro" id="IPR025427">
    <property type="entry name" value="DUF4160"/>
</dbReference>
<proteinExistence type="predicted"/>
<dbReference type="RefSeq" id="WP_147164618.1">
    <property type="nucleotide sequence ID" value="NZ_BJZO01000091.1"/>
</dbReference>
<keyword evidence="2" id="KW-1185">Reference proteome</keyword>
<dbReference type="AlphaFoldDB" id="A0A512HB29"/>
<name>A0A512HB29_9PROT</name>
<comment type="caution">
    <text evidence="1">The sequence shown here is derived from an EMBL/GenBank/DDBJ whole genome shotgun (WGS) entry which is preliminary data.</text>
</comment>
<dbReference type="Pfam" id="PF13711">
    <property type="entry name" value="DUF4160"/>
    <property type="match status" value="1"/>
</dbReference>
<organism evidence="1 2">
    <name type="scientific">Pararhodospirillum oryzae</name>
    <dbReference type="NCBI Taxonomy" id="478448"/>
    <lineage>
        <taxon>Bacteria</taxon>
        <taxon>Pseudomonadati</taxon>
        <taxon>Pseudomonadota</taxon>
        <taxon>Alphaproteobacteria</taxon>
        <taxon>Rhodospirillales</taxon>
        <taxon>Rhodospirillaceae</taxon>
        <taxon>Pararhodospirillum</taxon>
    </lineage>
</organism>
<evidence type="ECO:0000313" key="1">
    <source>
        <dbReference type="EMBL" id="GEO82590.1"/>
    </source>
</evidence>
<sequence>MPVIIREAGYRFFFYSDEGNPREPVHIHVRGNGHEVKFWLDERLTVARNDGFDTRTIRFLAEIIERNRTTIEEAWNGHFR</sequence>